<dbReference type="RefSeq" id="WP_095619485.1">
    <property type="nucleotide sequence ID" value="NZ_NSKB01000001.1"/>
</dbReference>
<keyword evidence="1" id="KW-0812">Transmembrane</keyword>
<dbReference type="PANTHER" id="PTHR34980:SF3">
    <property type="entry name" value="BLR8105 PROTEIN"/>
    <property type="match status" value="1"/>
</dbReference>
<gene>
    <name evidence="2" type="ORF">CK498_03685</name>
</gene>
<evidence type="ECO:0000313" key="3">
    <source>
        <dbReference type="Proteomes" id="UP000217771"/>
    </source>
</evidence>
<evidence type="ECO:0000256" key="1">
    <source>
        <dbReference type="SAM" id="Phobius"/>
    </source>
</evidence>
<feature type="transmembrane region" description="Helical" evidence="1">
    <location>
        <begin position="97"/>
        <end position="119"/>
    </location>
</feature>
<comment type="caution">
    <text evidence="2">The sequence shown here is derived from an EMBL/GenBank/DDBJ whole genome shotgun (WGS) entry which is preliminary data.</text>
</comment>
<dbReference type="Pfam" id="PF05656">
    <property type="entry name" value="DUF805"/>
    <property type="match status" value="1"/>
</dbReference>
<keyword evidence="1" id="KW-1133">Transmembrane helix</keyword>
<dbReference type="PANTHER" id="PTHR34980">
    <property type="entry name" value="INNER MEMBRANE PROTEIN-RELATED-RELATED"/>
    <property type="match status" value="1"/>
</dbReference>
<dbReference type="OrthoDB" id="9812349at2"/>
<evidence type="ECO:0008006" key="4">
    <source>
        <dbReference type="Google" id="ProtNLM"/>
    </source>
</evidence>
<keyword evidence="1" id="KW-0472">Membrane</keyword>
<feature type="transmembrane region" description="Helical" evidence="1">
    <location>
        <begin position="139"/>
        <end position="156"/>
    </location>
</feature>
<sequence>MSVSEPNDMTDQRIPEGVWQGFFQSRGRLGRVRYVLFSLTLLLFLVLFAALSNVLWSRYYLEYGQMITLASLVIALMALVINVFHGARRLHDFGASGWWMLLYLVAPAYPFLLLALVLVPGSSGDNRYGRASSANSKKVYAMLSIVMALLLLLLALL</sequence>
<dbReference type="Proteomes" id="UP000217771">
    <property type="component" value="Unassembled WGS sequence"/>
</dbReference>
<organism evidence="2 3">
    <name type="scientific">Halomonas salipaludis</name>
    <dbReference type="NCBI Taxonomy" id="2032625"/>
    <lineage>
        <taxon>Bacteria</taxon>
        <taxon>Pseudomonadati</taxon>
        <taxon>Pseudomonadota</taxon>
        <taxon>Gammaproteobacteria</taxon>
        <taxon>Oceanospirillales</taxon>
        <taxon>Halomonadaceae</taxon>
        <taxon>Halomonas</taxon>
    </lineage>
</organism>
<feature type="transmembrane region" description="Helical" evidence="1">
    <location>
        <begin position="63"/>
        <end position="85"/>
    </location>
</feature>
<dbReference type="InterPro" id="IPR008523">
    <property type="entry name" value="DUF805"/>
</dbReference>
<feature type="transmembrane region" description="Helical" evidence="1">
    <location>
        <begin position="34"/>
        <end position="57"/>
    </location>
</feature>
<keyword evidence="3" id="KW-1185">Reference proteome</keyword>
<proteinExistence type="predicted"/>
<protein>
    <recommendedName>
        <fullName evidence="4">DUF805 domain-containing protein</fullName>
    </recommendedName>
</protein>
<dbReference type="AlphaFoldDB" id="A0A2A2F4F1"/>
<evidence type="ECO:0000313" key="2">
    <source>
        <dbReference type="EMBL" id="PAU79475.1"/>
    </source>
</evidence>
<reference evidence="2 3" key="1">
    <citation type="submission" date="2017-08" db="EMBL/GenBank/DDBJ databases">
        <title>Halomonas alkalisoli sp. nov., isolated from saline alkaline soil.</title>
        <authorList>
            <person name="Wang D."/>
            <person name="Zhang G."/>
        </authorList>
    </citation>
    <scope>NUCLEOTIDE SEQUENCE [LARGE SCALE GENOMIC DNA]</scope>
    <source>
        <strain evidence="2 3">WRN001</strain>
    </source>
</reference>
<accession>A0A2A2F4F1</accession>
<name>A0A2A2F4F1_9GAMM</name>
<dbReference type="EMBL" id="NSKB01000001">
    <property type="protein sequence ID" value="PAU79475.1"/>
    <property type="molecule type" value="Genomic_DNA"/>
</dbReference>
<dbReference type="GO" id="GO:0005886">
    <property type="term" value="C:plasma membrane"/>
    <property type="evidence" value="ECO:0007669"/>
    <property type="project" value="TreeGrafter"/>
</dbReference>